<dbReference type="AlphaFoldDB" id="A0A1C4GBR8"/>
<dbReference type="Proteomes" id="UP000198515">
    <property type="component" value="Unassembled WGS sequence"/>
</dbReference>
<reference evidence="2" key="1">
    <citation type="submission" date="2016-08" db="EMBL/GenBank/DDBJ databases">
        <authorList>
            <person name="Varghese N."/>
            <person name="Submissions Spin"/>
        </authorList>
    </citation>
    <scope>NUCLEOTIDE SEQUENCE [LARGE SCALE GENOMIC DNA]</scope>
    <source>
        <strain evidence="2">REICA_142</strain>
    </source>
</reference>
<organism evidence="1 2">
    <name type="scientific">Kosakonia oryziphila</name>
    <dbReference type="NCBI Taxonomy" id="1005667"/>
    <lineage>
        <taxon>Bacteria</taxon>
        <taxon>Pseudomonadati</taxon>
        <taxon>Pseudomonadota</taxon>
        <taxon>Gammaproteobacteria</taxon>
        <taxon>Enterobacterales</taxon>
        <taxon>Enterobacteriaceae</taxon>
        <taxon>Kosakonia</taxon>
    </lineage>
</organism>
<keyword evidence="2" id="KW-1185">Reference proteome</keyword>
<evidence type="ECO:0000313" key="1">
    <source>
        <dbReference type="EMBL" id="SCC65648.1"/>
    </source>
</evidence>
<proteinExistence type="predicted"/>
<gene>
    <name evidence="1" type="ORF">GA0061070_106114</name>
</gene>
<evidence type="ECO:0000313" key="2">
    <source>
        <dbReference type="Proteomes" id="UP000198515"/>
    </source>
</evidence>
<dbReference type="EMBL" id="FMBC01000061">
    <property type="protein sequence ID" value="SCC65648.1"/>
    <property type="molecule type" value="Genomic_DNA"/>
</dbReference>
<protein>
    <submittedName>
        <fullName evidence="1">Uncharacterized protein</fullName>
    </submittedName>
</protein>
<accession>A0A1C4GBR8</accession>
<sequence length="88" mass="9917">MSRLTVKFGILNPRYISFADYLLRVFDKSNYLAEQLVDKLEIEANSRGEAIDFVKQVLIEIAADDAGINADKPGKTFRERFYKNGGAA</sequence>
<dbReference type="RefSeq" id="WP_090138254.1">
    <property type="nucleotide sequence ID" value="NZ_FMBC01000061.1"/>
</dbReference>
<name>A0A1C4GBR8_9ENTR</name>